<evidence type="ECO:0000256" key="3">
    <source>
        <dbReference type="ARBA" id="ARBA00022692"/>
    </source>
</evidence>
<dbReference type="PANTHER" id="PTHR36115">
    <property type="entry name" value="PROLINE-RICH ANTIGEN HOMOLOG-RELATED"/>
    <property type="match status" value="1"/>
</dbReference>
<organism evidence="8">
    <name type="scientific">hydrothermal vent metagenome</name>
    <dbReference type="NCBI Taxonomy" id="652676"/>
    <lineage>
        <taxon>unclassified sequences</taxon>
        <taxon>metagenomes</taxon>
        <taxon>ecological metagenomes</taxon>
    </lineage>
</organism>
<protein>
    <recommendedName>
        <fullName evidence="7">RDD domain-containing protein</fullName>
    </recommendedName>
</protein>
<evidence type="ECO:0000256" key="6">
    <source>
        <dbReference type="SAM" id="Phobius"/>
    </source>
</evidence>
<accession>A0A3B1A332</accession>
<feature type="domain" description="RDD" evidence="7">
    <location>
        <begin position="8"/>
        <end position="128"/>
    </location>
</feature>
<name>A0A3B1A332_9ZZZZ</name>
<dbReference type="Pfam" id="PF06271">
    <property type="entry name" value="RDD"/>
    <property type="match status" value="1"/>
</dbReference>
<sequence>MLHGEPDYAGFWRRMGAALLDGAIFTVLFSLLLGPIYLNVEFWSAEGLLSNALWMGLTAWLWVKFLGTPGKLLLGCQVVDAQTFEPLRLRQAVLRYFAYIVSLLPLGLGFLWVARDKRKQGFHDKIANTVVLHEAGLEADDESQKTLSTLMAEVR</sequence>
<feature type="transmembrane region" description="Helical" evidence="6">
    <location>
        <begin position="96"/>
        <end position="114"/>
    </location>
</feature>
<reference evidence="8" key="1">
    <citation type="submission" date="2018-06" db="EMBL/GenBank/DDBJ databases">
        <authorList>
            <person name="Zhirakovskaya E."/>
        </authorList>
    </citation>
    <scope>NUCLEOTIDE SEQUENCE</scope>
</reference>
<evidence type="ECO:0000256" key="5">
    <source>
        <dbReference type="ARBA" id="ARBA00023136"/>
    </source>
</evidence>
<gene>
    <name evidence="8" type="ORF">MNBD_GAMMA20-1919</name>
</gene>
<evidence type="ECO:0000256" key="4">
    <source>
        <dbReference type="ARBA" id="ARBA00022989"/>
    </source>
</evidence>
<dbReference type="AlphaFoldDB" id="A0A3B1A332"/>
<evidence type="ECO:0000313" key="8">
    <source>
        <dbReference type="EMBL" id="VAW93997.1"/>
    </source>
</evidence>
<dbReference type="InterPro" id="IPR051791">
    <property type="entry name" value="Pra-immunoreactive"/>
</dbReference>
<comment type="subcellular location">
    <subcellularLocation>
        <location evidence="1">Cell membrane</location>
        <topology evidence="1">Multi-pass membrane protein</topology>
    </subcellularLocation>
</comment>
<keyword evidence="4 6" id="KW-1133">Transmembrane helix</keyword>
<keyword evidence="2" id="KW-1003">Cell membrane</keyword>
<dbReference type="GO" id="GO:0005886">
    <property type="term" value="C:plasma membrane"/>
    <property type="evidence" value="ECO:0007669"/>
    <property type="project" value="UniProtKB-SubCell"/>
</dbReference>
<evidence type="ECO:0000259" key="7">
    <source>
        <dbReference type="Pfam" id="PF06271"/>
    </source>
</evidence>
<keyword evidence="3 6" id="KW-0812">Transmembrane</keyword>
<dbReference type="PANTHER" id="PTHR36115:SF4">
    <property type="entry name" value="MEMBRANE PROTEIN"/>
    <property type="match status" value="1"/>
</dbReference>
<evidence type="ECO:0000256" key="2">
    <source>
        <dbReference type="ARBA" id="ARBA00022475"/>
    </source>
</evidence>
<feature type="transmembrane region" description="Helical" evidence="6">
    <location>
        <begin position="45"/>
        <end position="63"/>
    </location>
</feature>
<proteinExistence type="predicted"/>
<dbReference type="EMBL" id="UOFU01000041">
    <property type="protein sequence ID" value="VAW93997.1"/>
    <property type="molecule type" value="Genomic_DNA"/>
</dbReference>
<keyword evidence="5 6" id="KW-0472">Membrane</keyword>
<evidence type="ECO:0000256" key="1">
    <source>
        <dbReference type="ARBA" id="ARBA00004651"/>
    </source>
</evidence>
<feature type="transmembrane region" description="Helical" evidence="6">
    <location>
        <begin position="15"/>
        <end position="38"/>
    </location>
</feature>
<dbReference type="InterPro" id="IPR010432">
    <property type="entry name" value="RDD"/>
</dbReference>